<dbReference type="Proteomes" id="UP001620339">
    <property type="component" value="Unassembled WGS sequence"/>
</dbReference>
<dbReference type="Pfam" id="PF04264">
    <property type="entry name" value="YceI"/>
    <property type="match status" value="1"/>
</dbReference>
<comment type="caution">
    <text evidence="4">The sequence shown here is derived from an EMBL/GenBank/DDBJ whole genome shotgun (WGS) entry which is preliminary data.</text>
</comment>
<evidence type="ECO:0000313" key="4">
    <source>
        <dbReference type="EMBL" id="MFK2876212.1"/>
    </source>
</evidence>
<dbReference type="SUPFAM" id="SSF101874">
    <property type="entry name" value="YceI-like"/>
    <property type="match status" value="1"/>
</dbReference>
<gene>
    <name evidence="3" type="ORF">ISP25_01560</name>
    <name evidence="4" type="ORF">ISP25_03920</name>
    <name evidence="5" type="ORF">ISP25_22180</name>
</gene>
<evidence type="ECO:0000256" key="1">
    <source>
        <dbReference type="SAM" id="SignalP"/>
    </source>
</evidence>
<feature type="signal peptide" evidence="1">
    <location>
        <begin position="1"/>
        <end position="23"/>
    </location>
</feature>
<dbReference type="InterPro" id="IPR007372">
    <property type="entry name" value="Lipid/polyisoprenoid-bd_YceI"/>
</dbReference>
<sequence length="214" mass="23035">MKSFNASVAIAAAFLLFTTAATAFQQGHGSPEDASASAQYKTLNLTRDPAAATGGSYRLDPHHTSVTAKLAHMDLSRYTLRFDAVSGGFSFDPTRATASNLQISVDPASVDTGDQAFDKRIATRFFENGKYPSITFASSSITITGDHFSVDGVLDFHGVKKPVSLSVVYRGFTHGRMGFSGEATFKRSEFGVGEWVPLEADEVTLLIETEFVKT</sequence>
<dbReference type="EMBL" id="JADIKK010000007">
    <property type="protein sequence ID" value="MFK2875758.1"/>
    <property type="molecule type" value="Genomic_DNA"/>
</dbReference>
<keyword evidence="1" id="KW-0732">Signal</keyword>
<reference evidence="4 6" key="1">
    <citation type="submission" date="2020-10" db="EMBL/GenBank/DDBJ databases">
        <title>Phylogeny of dyella-like bacteria.</title>
        <authorList>
            <person name="Fu J."/>
        </authorList>
    </citation>
    <scope>NUCLEOTIDE SEQUENCE [LARGE SCALE GENOMIC DNA]</scope>
    <source>
        <strain evidence="4 6">KACC 19113</strain>
    </source>
</reference>
<dbReference type="PANTHER" id="PTHR34406:SF1">
    <property type="entry name" value="PROTEIN YCEI"/>
    <property type="match status" value="1"/>
</dbReference>
<keyword evidence="6" id="KW-1185">Reference proteome</keyword>
<evidence type="ECO:0000259" key="2">
    <source>
        <dbReference type="SMART" id="SM00867"/>
    </source>
</evidence>
<organism evidence="4 6">
    <name type="scientific">Rhodanobacter hydrolyticus</name>
    <dbReference type="NCBI Taxonomy" id="2250595"/>
    <lineage>
        <taxon>Bacteria</taxon>
        <taxon>Pseudomonadati</taxon>
        <taxon>Pseudomonadota</taxon>
        <taxon>Gammaproteobacteria</taxon>
        <taxon>Lysobacterales</taxon>
        <taxon>Rhodanobacteraceae</taxon>
        <taxon>Rhodanobacter</taxon>
    </lineage>
</organism>
<feature type="chain" id="PRO_5045033825" evidence="1">
    <location>
        <begin position="24"/>
        <end position="214"/>
    </location>
</feature>
<evidence type="ECO:0000313" key="3">
    <source>
        <dbReference type="EMBL" id="MFK2875758.1"/>
    </source>
</evidence>
<dbReference type="RefSeq" id="WP_192157447.1">
    <property type="nucleotide sequence ID" value="NZ_JADIKK010000007.1"/>
</dbReference>
<feature type="domain" description="Lipid/polyisoprenoid-binding YceI-like" evidence="2">
    <location>
        <begin position="56"/>
        <end position="212"/>
    </location>
</feature>
<evidence type="ECO:0000313" key="5">
    <source>
        <dbReference type="EMBL" id="MFK2879777.1"/>
    </source>
</evidence>
<evidence type="ECO:0000313" key="6">
    <source>
        <dbReference type="Proteomes" id="UP001620339"/>
    </source>
</evidence>
<dbReference type="EMBL" id="JADIKK010000008">
    <property type="protein sequence ID" value="MFK2876212.1"/>
    <property type="molecule type" value="Genomic_DNA"/>
</dbReference>
<dbReference type="InterPro" id="IPR036761">
    <property type="entry name" value="TTHA0802/YceI-like_sf"/>
</dbReference>
<accession>A0ABW8J2B6</accession>
<dbReference type="Gene3D" id="2.40.128.110">
    <property type="entry name" value="Lipid/polyisoprenoid-binding, YceI-like"/>
    <property type="match status" value="1"/>
</dbReference>
<proteinExistence type="predicted"/>
<name>A0ABW8J2B6_9GAMM</name>
<protein>
    <submittedName>
        <fullName evidence="4">YceI family protein</fullName>
    </submittedName>
</protein>
<dbReference type="PANTHER" id="PTHR34406">
    <property type="entry name" value="PROTEIN YCEI"/>
    <property type="match status" value="1"/>
</dbReference>
<dbReference type="EMBL" id="JADIKK010000008">
    <property type="protein sequence ID" value="MFK2879777.1"/>
    <property type="molecule type" value="Genomic_DNA"/>
</dbReference>
<dbReference type="SMART" id="SM00867">
    <property type="entry name" value="YceI"/>
    <property type="match status" value="1"/>
</dbReference>